<gene>
    <name evidence="1" type="ORF">BU25DRAFT_26168</name>
</gene>
<name>A0ACB6S4F2_9PLEO</name>
<accession>A0ACB6S4F2</accession>
<proteinExistence type="predicted"/>
<organism evidence="1 2">
    <name type="scientific">Macroventuria anomochaeta</name>
    <dbReference type="NCBI Taxonomy" id="301207"/>
    <lineage>
        <taxon>Eukaryota</taxon>
        <taxon>Fungi</taxon>
        <taxon>Dikarya</taxon>
        <taxon>Ascomycota</taxon>
        <taxon>Pezizomycotina</taxon>
        <taxon>Dothideomycetes</taxon>
        <taxon>Pleosporomycetidae</taxon>
        <taxon>Pleosporales</taxon>
        <taxon>Pleosporineae</taxon>
        <taxon>Didymellaceae</taxon>
        <taxon>Macroventuria</taxon>
    </lineage>
</organism>
<evidence type="ECO:0000313" key="1">
    <source>
        <dbReference type="EMBL" id="KAF2629056.1"/>
    </source>
</evidence>
<dbReference type="EMBL" id="MU006711">
    <property type="protein sequence ID" value="KAF2629056.1"/>
    <property type="molecule type" value="Genomic_DNA"/>
</dbReference>
<keyword evidence="2" id="KW-1185">Reference proteome</keyword>
<sequence length="164" mass="18572">MDTHPGFCTTILQSALVQQAAYHASKPIAPIYRNTRKRPPFGCNRRSLPSKVLDQTQEKHLHEPSSHSCTVRSTFGLPTYAEDLVMCFVTRRSNAHVGSRTAEYPPIIFQRRQFRFAMQCAATVRPSSTCFSRVRDEASECWPKRTSMIASGTTPARRIRLRTG</sequence>
<comment type="caution">
    <text evidence="1">The sequence shown here is derived from an EMBL/GenBank/DDBJ whole genome shotgun (WGS) entry which is preliminary data.</text>
</comment>
<protein>
    <submittedName>
        <fullName evidence="1">Uncharacterized protein</fullName>
    </submittedName>
</protein>
<dbReference type="Proteomes" id="UP000799754">
    <property type="component" value="Unassembled WGS sequence"/>
</dbReference>
<reference evidence="1" key="1">
    <citation type="journal article" date="2020" name="Stud. Mycol.">
        <title>101 Dothideomycetes genomes: a test case for predicting lifestyles and emergence of pathogens.</title>
        <authorList>
            <person name="Haridas S."/>
            <person name="Albert R."/>
            <person name="Binder M."/>
            <person name="Bloem J."/>
            <person name="Labutti K."/>
            <person name="Salamov A."/>
            <person name="Andreopoulos B."/>
            <person name="Baker S."/>
            <person name="Barry K."/>
            <person name="Bills G."/>
            <person name="Bluhm B."/>
            <person name="Cannon C."/>
            <person name="Castanera R."/>
            <person name="Culley D."/>
            <person name="Daum C."/>
            <person name="Ezra D."/>
            <person name="Gonzalez J."/>
            <person name="Henrissat B."/>
            <person name="Kuo A."/>
            <person name="Liang C."/>
            <person name="Lipzen A."/>
            <person name="Lutzoni F."/>
            <person name="Magnuson J."/>
            <person name="Mondo S."/>
            <person name="Nolan M."/>
            <person name="Ohm R."/>
            <person name="Pangilinan J."/>
            <person name="Park H.-J."/>
            <person name="Ramirez L."/>
            <person name="Alfaro M."/>
            <person name="Sun H."/>
            <person name="Tritt A."/>
            <person name="Yoshinaga Y."/>
            <person name="Zwiers L.-H."/>
            <person name="Turgeon B."/>
            <person name="Goodwin S."/>
            <person name="Spatafora J."/>
            <person name="Crous P."/>
            <person name="Grigoriev I."/>
        </authorList>
    </citation>
    <scope>NUCLEOTIDE SEQUENCE</scope>
    <source>
        <strain evidence="1">CBS 525.71</strain>
    </source>
</reference>
<evidence type="ECO:0000313" key="2">
    <source>
        <dbReference type="Proteomes" id="UP000799754"/>
    </source>
</evidence>